<accession>A0A8H6YE57</accession>
<dbReference type="InterPro" id="IPR013025">
    <property type="entry name" value="Ribosomal_uL23-like"/>
</dbReference>
<organism evidence="6 7">
    <name type="scientific">Mycena venus</name>
    <dbReference type="NCBI Taxonomy" id="2733690"/>
    <lineage>
        <taxon>Eukaryota</taxon>
        <taxon>Fungi</taxon>
        <taxon>Dikarya</taxon>
        <taxon>Basidiomycota</taxon>
        <taxon>Agaricomycotina</taxon>
        <taxon>Agaricomycetes</taxon>
        <taxon>Agaricomycetidae</taxon>
        <taxon>Agaricales</taxon>
        <taxon>Marasmiineae</taxon>
        <taxon>Mycenaceae</taxon>
        <taxon>Mycena</taxon>
    </lineage>
</organism>
<dbReference type="Pfam" id="PF00276">
    <property type="entry name" value="Ribosomal_L23"/>
    <property type="match status" value="1"/>
</dbReference>
<evidence type="ECO:0000256" key="5">
    <source>
        <dbReference type="SAM" id="MobiDB-lite"/>
    </source>
</evidence>
<gene>
    <name evidence="6" type="ORF">MVEN_00998900</name>
</gene>
<dbReference type="GO" id="GO:0005762">
    <property type="term" value="C:mitochondrial large ribosomal subunit"/>
    <property type="evidence" value="ECO:0007669"/>
    <property type="project" value="TreeGrafter"/>
</dbReference>
<evidence type="ECO:0000256" key="1">
    <source>
        <dbReference type="ARBA" id="ARBA00006700"/>
    </source>
</evidence>
<feature type="region of interest" description="Disordered" evidence="5">
    <location>
        <begin position="344"/>
        <end position="363"/>
    </location>
</feature>
<keyword evidence="3" id="KW-0687">Ribonucleoprotein</keyword>
<evidence type="ECO:0000256" key="4">
    <source>
        <dbReference type="ARBA" id="ARBA00039977"/>
    </source>
</evidence>
<dbReference type="Proteomes" id="UP000620124">
    <property type="component" value="Unassembled WGS sequence"/>
</dbReference>
<feature type="region of interest" description="Disordered" evidence="5">
    <location>
        <begin position="31"/>
        <end position="60"/>
    </location>
</feature>
<keyword evidence="2" id="KW-0689">Ribosomal protein</keyword>
<name>A0A8H6YE57_9AGAR</name>
<dbReference type="AlphaFoldDB" id="A0A8H6YE57"/>
<comment type="similarity">
    <text evidence="1">Belongs to the universal ribosomal protein uL23 family.</text>
</comment>
<dbReference type="InterPro" id="IPR012678">
    <property type="entry name" value="Ribosomal_uL23/eL15/eS24_sf"/>
</dbReference>
<dbReference type="PANTHER" id="PTHR12059">
    <property type="entry name" value="RIBOSOMAL PROTEIN L23-RELATED"/>
    <property type="match status" value="1"/>
</dbReference>
<evidence type="ECO:0000256" key="2">
    <source>
        <dbReference type="ARBA" id="ARBA00022980"/>
    </source>
</evidence>
<proteinExistence type="inferred from homology"/>
<reference evidence="6" key="1">
    <citation type="submission" date="2020-05" db="EMBL/GenBank/DDBJ databases">
        <title>Mycena genomes resolve the evolution of fungal bioluminescence.</title>
        <authorList>
            <person name="Tsai I.J."/>
        </authorList>
    </citation>
    <scope>NUCLEOTIDE SEQUENCE</scope>
    <source>
        <strain evidence="6">CCC161011</strain>
    </source>
</reference>
<dbReference type="InterPro" id="IPR012677">
    <property type="entry name" value="Nucleotide-bd_a/b_plait_sf"/>
</dbReference>
<dbReference type="OrthoDB" id="275582at2759"/>
<evidence type="ECO:0000313" key="6">
    <source>
        <dbReference type="EMBL" id="KAF7356644.1"/>
    </source>
</evidence>
<protein>
    <recommendedName>
        <fullName evidence="4">Large ribosomal subunit protein uL23m</fullName>
    </recommendedName>
</protein>
<sequence length="363" mass="41562">MLRPTLARLYATSKKATPPISIAGPSTAVAANSTVGSAPSPPTESSVESSTHGRWGRPHIHNPYYKKQASLAQARSRPLAVRLRRAQRYAQQIGLPPSTDKKPTRRLELDEFLRRDEERPKNIRIPRIRGMTVAYHKGKPYTVKVEGQKVYLPNITFRLMRNYTPPGQPYNPWQATFRIPKNLTKTDIRSYLSAVYGVQTTYIRTDNYSAELGRRPTADSTPSIASYKRAIVGLVEPFYYPLRLEDMEPERRERREAEIEEKLQVKMLQEVQIVDMQNQKAVQLMPKNWASSTYWTKEVNPTRAKILKRAAEKRMRRETLVSQQVDKWRQQRAAGETITVATPRKVGNEPPVAPEKNDVTEVV</sequence>
<dbReference type="GO" id="GO:0032543">
    <property type="term" value="P:mitochondrial translation"/>
    <property type="evidence" value="ECO:0007669"/>
    <property type="project" value="TreeGrafter"/>
</dbReference>
<dbReference type="SUPFAM" id="SSF54189">
    <property type="entry name" value="Ribosomal proteins S24e, L23 and L15e"/>
    <property type="match status" value="1"/>
</dbReference>
<comment type="caution">
    <text evidence="6">The sequence shown here is derived from an EMBL/GenBank/DDBJ whole genome shotgun (WGS) entry which is preliminary data.</text>
</comment>
<dbReference type="PANTHER" id="PTHR12059:SF5">
    <property type="entry name" value="LARGE RIBOSOMAL SUBUNIT PROTEIN UL23M"/>
    <property type="match status" value="1"/>
</dbReference>
<dbReference type="GO" id="GO:0003735">
    <property type="term" value="F:structural constituent of ribosome"/>
    <property type="evidence" value="ECO:0007669"/>
    <property type="project" value="InterPro"/>
</dbReference>
<evidence type="ECO:0000256" key="3">
    <source>
        <dbReference type="ARBA" id="ARBA00023274"/>
    </source>
</evidence>
<dbReference type="Gene3D" id="3.30.70.330">
    <property type="match status" value="1"/>
</dbReference>
<dbReference type="EMBL" id="JACAZI010000007">
    <property type="protein sequence ID" value="KAF7356644.1"/>
    <property type="molecule type" value="Genomic_DNA"/>
</dbReference>
<keyword evidence="7" id="KW-1185">Reference proteome</keyword>
<evidence type="ECO:0000313" key="7">
    <source>
        <dbReference type="Proteomes" id="UP000620124"/>
    </source>
</evidence>